<dbReference type="GO" id="GO:0016740">
    <property type="term" value="F:transferase activity"/>
    <property type="evidence" value="ECO:0007669"/>
    <property type="project" value="UniProtKB-KW"/>
</dbReference>
<dbReference type="Proteomes" id="UP000796880">
    <property type="component" value="Unassembled WGS sequence"/>
</dbReference>
<comment type="similarity">
    <text evidence="1">Belongs to the plant acyltransferase family.</text>
</comment>
<organism evidence="3 4">
    <name type="scientific">Rhamnella rubrinervis</name>
    <dbReference type="NCBI Taxonomy" id="2594499"/>
    <lineage>
        <taxon>Eukaryota</taxon>
        <taxon>Viridiplantae</taxon>
        <taxon>Streptophyta</taxon>
        <taxon>Embryophyta</taxon>
        <taxon>Tracheophyta</taxon>
        <taxon>Spermatophyta</taxon>
        <taxon>Magnoliopsida</taxon>
        <taxon>eudicotyledons</taxon>
        <taxon>Gunneridae</taxon>
        <taxon>Pentapetalae</taxon>
        <taxon>rosids</taxon>
        <taxon>fabids</taxon>
        <taxon>Rosales</taxon>
        <taxon>Rhamnaceae</taxon>
        <taxon>rhamnoid group</taxon>
        <taxon>Rhamneae</taxon>
        <taxon>Rhamnella</taxon>
    </lineage>
</organism>
<dbReference type="OrthoDB" id="1483986at2759"/>
<comment type="caution">
    <text evidence="3">The sequence shown here is derived from an EMBL/GenBank/DDBJ whole genome shotgun (WGS) entry which is preliminary data.</text>
</comment>
<dbReference type="PANTHER" id="PTHR31147:SF66">
    <property type="entry name" value="OS05G0315700 PROTEIN"/>
    <property type="match status" value="1"/>
</dbReference>
<dbReference type="PANTHER" id="PTHR31147">
    <property type="entry name" value="ACYL TRANSFERASE 4"/>
    <property type="match status" value="1"/>
</dbReference>
<dbReference type="AlphaFoldDB" id="A0A8K0DPI1"/>
<keyword evidence="2" id="KW-0808">Transferase</keyword>
<evidence type="ECO:0000313" key="4">
    <source>
        <dbReference type="Proteomes" id="UP000796880"/>
    </source>
</evidence>
<evidence type="ECO:0000256" key="2">
    <source>
        <dbReference type="ARBA" id="ARBA00022679"/>
    </source>
</evidence>
<evidence type="ECO:0000313" key="3">
    <source>
        <dbReference type="EMBL" id="KAF3431809.1"/>
    </source>
</evidence>
<dbReference type="Pfam" id="PF02458">
    <property type="entry name" value="Transferase"/>
    <property type="match status" value="1"/>
</dbReference>
<dbReference type="EMBL" id="VOIH02000012">
    <property type="protein sequence ID" value="KAF3431809.1"/>
    <property type="molecule type" value="Genomic_DNA"/>
</dbReference>
<keyword evidence="4" id="KW-1185">Reference proteome</keyword>
<dbReference type="InterPro" id="IPR023213">
    <property type="entry name" value="CAT-like_dom_sf"/>
</dbReference>
<protein>
    <submittedName>
        <fullName evidence="3">Uncharacterized protein</fullName>
    </submittedName>
</protein>
<gene>
    <name evidence="3" type="ORF">FNV43_RR26545</name>
</gene>
<evidence type="ECO:0000256" key="1">
    <source>
        <dbReference type="ARBA" id="ARBA00009861"/>
    </source>
</evidence>
<accession>A0A8K0DPI1</accession>
<sequence length="419" mass="46563">MESIPSLAFQVKRCKPELIVPAKPTPQELKYLSDIDDQEALRFQVPLLLYYNSNSSSSMEGNNDPVKVIREGLGKALAYYYPLAGRLKEGFNRKLMVDCNGEGVLFIEADADVTLDELGDRIRPPCRFLDEILYNVPGYDGIVGCPLLLIQGAQEPSIAPVWQREVLYARNPPRITCVHHEYGEAMSGTGTDVDRDETNLVQRSFFFGPDQIRVLRNHLPPHLRSSSRFELITACTWRCRISALKLEPKQIVRASPCVTALGGSSKHHGLSSIPLGYYGNAFAFPAAVSKAGDLCKYPLGYALELVKEAKAKMNNEEYIQSLADLTVIRGRPDHTGNFLVADTSRIPLGELNFGWGVPVYGGPAEAFPRISLHAKYKNNGEDGILALICLPFLAVERFEQELKKMITTQENTVKVTSML</sequence>
<proteinExistence type="inferred from homology"/>
<name>A0A8K0DPI1_9ROSA</name>
<dbReference type="GO" id="GO:0009836">
    <property type="term" value="P:fruit ripening, climacteric"/>
    <property type="evidence" value="ECO:0007669"/>
    <property type="project" value="UniProtKB-ARBA"/>
</dbReference>
<dbReference type="InterPro" id="IPR050898">
    <property type="entry name" value="Plant_acyltransferase"/>
</dbReference>
<reference evidence="3" key="1">
    <citation type="submission" date="2020-03" db="EMBL/GenBank/DDBJ databases">
        <title>A high-quality chromosome-level genome assembly of a woody plant with both climbing and erect habits, Rhamnella rubrinervis.</title>
        <authorList>
            <person name="Lu Z."/>
            <person name="Yang Y."/>
            <person name="Zhu X."/>
            <person name="Sun Y."/>
        </authorList>
    </citation>
    <scope>NUCLEOTIDE SEQUENCE</scope>
    <source>
        <strain evidence="3">BYM</strain>
        <tissue evidence="3">Leaf</tissue>
    </source>
</reference>
<dbReference type="Gene3D" id="3.30.559.10">
    <property type="entry name" value="Chloramphenicol acetyltransferase-like domain"/>
    <property type="match status" value="2"/>
</dbReference>